<accession>A0A8J1MUL5</accession>
<sequence>MHLIRELLLAGEEIARSNSRERNGKCYSYVCDSTCKRPTRTEKTCEHVPPPAEPTTPPTETVCACHHQGKAYRAGEEIARSDSREKDGKCYRYVCDSTCKKTKRIEKACEPPTKITTPPTIKECACHHEGRAYLPGEEIARSNSRERDGKCYSYVCDSTCKRPTRTEKTCEHVPPPAEPTTPPTETVCACHHQGKAYRAGEEIARSDSREKDGKCYRYVCDSTCKKTKRIEKACEPPTKITTPPTIKECACHHEGRAYLPGEEIARSNSRERDGKCYSYVCDSTCKRPTRTEKTCEHVPPPAEPTTPPTETVCACHHQGKAYRAGEEIARSDSREKDGKCYRYVCDSTCKKTKRIEKACEPPSKYLPLNKRQVNTEGDFKILI</sequence>
<evidence type="ECO:0000313" key="1">
    <source>
        <dbReference type="Proteomes" id="UP000186698"/>
    </source>
</evidence>
<keyword evidence="1" id="KW-1185">Reference proteome</keyword>
<gene>
    <name evidence="2" type="primary">LOC121402880</name>
</gene>
<dbReference type="RefSeq" id="XP_041445544.1">
    <property type="nucleotide sequence ID" value="XM_041589610.1"/>
</dbReference>
<evidence type="ECO:0000313" key="2">
    <source>
        <dbReference type="RefSeq" id="XP_041445544.1"/>
    </source>
</evidence>
<dbReference type="OrthoDB" id="10444710at2759"/>
<organism evidence="1 2">
    <name type="scientific">Xenopus laevis</name>
    <name type="common">African clawed frog</name>
    <dbReference type="NCBI Taxonomy" id="8355"/>
    <lineage>
        <taxon>Eukaryota</taxon>
        <taxon>Metazoa</taxon>
        <taxon>Chordata</taxon>
        <taxon>Craniata</taxon>
        <taxon>Vertebrata</taxon>
        <taxon>Euteleostomi</taxon>
        <taxon>Amphibia</taxon>
        <taxon>Batrachia</taxon>
        <taxon>Anura</taxon>
        <taxon>Pipoidea</taxon>
        <taxon>Pipidae</taxon>
        <taxon>Xenopodinae</taxon>
        <taxon>Xenopus</taxon>
        <taxon>Xenopus</taxon>
    </lineage>
</organism>
<protein>
    <submittedName>
        <fullName evidence="2">Uncharacterized protein LOC121402880</fullName>
    </submittedName>
</protein>
<dbReference type="Proteomes" id="UP000186698">
    <property type="component" value="Chromosome 4L"/>
</dbReference>
<reference evidence="2" key="1">
    <citation type="submission" date="2025-08" db="UniProtKB">
        <authorList>
            <consortium name="RefSeq"/>
        </authorList>
    </citation>
    <scope>IDENTIFICATION</scope>
    <source>
        <strain evidence="2">J_2021</strain>
        <tissue evidence="2">Erythrocytes</tissue>
    </source>
</reference>
<dbReference type="AlphaFoldDB" id="A0A8J1MUL5"/>
<dbReference type="GeneID" id="121402880"/>
<proteinExistence type="predicted"/>
<name>A0A8J1MUL5_XENLA</name>
<dbReference type="KEGG" id="xla:121402880"/>